<evidence type="ECO:0000256" key="1">
    <source>
        <dbReference type="ARBA" id="ARBA00023015"/>
    </source>
</evidence>
<keyword evidence="3" id="KW-0804">Transcription</keyword>
<accession>A0A940Y452</accession>
<dbReference type="SMART" id="SM00342">
    <property type="entry name" value="HTH_ARAC"/>
    <property type="match status" value="1"/>
</dbReference>
<evidence type="ECO:0000259" key="4">
    <source>
        <dbReference type="PROSITE" id="PS01124"/>
    </source>
</evidence>
<dbReference type="EMBL" id="JAGPYQ010000001">
    <property type="protein sequence ID" value="MBQ0850284.1"/>
    <property type="molecule type" value="Genomic_DNA"/>
</dbReference>
<sequence length="321" mass="35466">MQQQIPITRSVLDFTDPEASYDFLRHTYADLRVCSSRHEGDYRMSVSSWACSEFSMDDIRHSTHLLVQTGPFPRETFLYLRAGRVRATADGGEYRWLPGDWGVYPSRTPIGFDTHPIDDRVVSLPAGALARVAATLGDDDGVRFTGWAPVSADKCRLWDTTVAYVHSQLAAQDSPLCEPLIRENMLDTLATVALTVFPNTTMAHVYTPGPGHTGARALRQALAFIEDNAQRPITISDIATAAGTTARAVQYDFARHLDTTPTLHLRRIRLERAHQELSATDPTTGTTVKQVAARWGFASPGTFAALYRSVYGTTPSHTLRS</sequence>
<dbReference type="InterPro" id="IPR035418">
    <property type="entry name" value="AraC-bd_2"/>
</dbReference>
<keyword evidence="6" id="KW-1185">Reference proteome</keyword>
<dbReference type="InterPro" id="IPR050204">
    <property type="entry name" value="AraC_XylS_family_regulators"/>
</dbReference>
<comment type="caution">
    <text evidence="5">The sequence shown here is derived from an EMBL/GenBank/DDBJ whole genome shotgun (WGS) entry which is preliminary data.</text>
</comment>
<protein>
    <submittedName>
        <fullName evidence="5">AraC family transcriptional regulator</fullName>
    </submittedName>
</protein>
<dbReference type="Pfam" id="PF14525">
    <property type="entry name" value="AraC_binding_2"/>
    <property type="match status" value="1"/>
</dbReference>
<dbReference type="Gene3D" id="1.10.10.60">
    <property type="entry name" value="Homeodomain-like"/>
    <property type="match status" value="1"/>
</dbReference>
<dbReference type="Pfam" id="PF12833">
    <property type="entry name" value="HTH_18"/>
    <property type="match status" value="1"/>
</dbReference>
<dbReference type="InterPro" id="IPR009057">
    <property type="entry name" value="Homeodomain-like_sf"/>
</dbReference>
<keyword evidence="2" id="KW-0238">DNA-binding</keyword>
<organism evidence="5 6">
    <name type="scientific">Streptomyces liliiviolaceus</name>
    <dbReference type="NCBI Taxonomy" id="2823109"/>
    <lineage>
        <taxon>Bacteria</taxon>
        <taxon>Bacillati</taxon>
        <taxon>Actinomycetota</taxon>
        <taxon>Actinomycetes</taxon>
        <taxon>Kitasatosporales</taxon>
        <taxon>Streptomycetaceae</taxon>
        <taxon>Streptomyces</taxon>
    </lineage>
</organism>
<evidence type="ECO:0000256" key="3">
    <source>
        <dbReference type="ARBA" id="ARBA00023163"/>
    </source>
</evidence>
<dbReference type="PANTHER" id="PTHR46796:SF12">
    <property type="entry name" value="HTH-TYPE DNA-BINDING TRANSCRIPTIONAL ACTIVATOR EUTR"/>
    <property type="match status" value="1"/>
</dbReference>
<dbReference type="GO" id="GO:0043565">
    <property type="term" value="F:sequence-specific DNA binding"/>
    <property type="evidence" value="ECO:0007669"/>
    <property type="project" value="InterPro"/>
</dbReference>
<dbReference type="PROSITE" id="PS01124">
    <property type="entry name" value="HTH_ARAC_FAMILY_2"/>
    <property type="match status" value="1"/>
</dbReference>
<feature type="domain" description="HTH araC/xylS-type" evidence="4">
    <location>
        <begin position="219"/>
        <end position="321"/>
    </location>
</feature>
<name>A0A940Y452_9ACTN</name>
<dbReference type="PANTHER" id="PTHR46796">
    <property type="entry name" value="HTH-TYPE TRANSCRIPTIONAL ACTIVATOR RHAS-RELATED"/>
    <property type="match status" value="1"/>
</dbReference>
<keyword evidence="1" id="KW-0805">Transcription regulation</keyword>
<reference evidence="5 6" key="1">
    <citation type="submission" date="2021-04" db="EMBL/GenBank/DDBJ databases">
        <authorList>
            <person name="Tang X."/>
            <person name="Zhou X."/>
            <person name="Chen X."/>
            <person name="Cernava T."/>
            <person name="Zhang C."/>
        </authorList>
    </citation>
    <scope>NUCLEOTIDE SEQUENCE [LARGE SCALE GENOMIC DNA]</scope>
    <source>
        <strain evidence="5 6">BH-SS-21</strain>
    </source>
</reference>
<evidence type="ECO:0000313" key="6">
    <source>
        <dbReference type="Proteomes" id="UP000677413"/>
    </source>
</evidence>
<dbReference type="GO" id="GO:0003700">
    <property type="term" value="F:DNA-binding transcription factor activity"/>
    <property type="evidence" value="ECO:0007669"/>
    <property type="project" value="InterPro"/>
</dbReference>
<dbReference type="InterPro" id="IPR018060">
    <property type="entry name" value="HTH_AraC"/>
</dbReference>
<evidence type="ECO:0000256" key="2">
    <source>
        <dbReference type="ARBA" id="ARBA00023125"/>
    </source>
</evidence>
<evidence type="ECO:0000313" key="5">
    <source>
        <dbReference type="EMBL" id="MBQ0850284.1"/>
    </source>
</evidence>
<gene>
    <name evidence="5" type="ORF">J8N05_19025</name>
</gene>
<proteinExistence type="predicted"/>
<dbReference type="Proteomes" id="UP000677413">
    <property type="component" value="Unassembled WGS sequence"/>
</dbReference>
<dbReference type="SUPFAM" id="SSF46689">
    <property type="entry name" value="Homeodomain-like"/>
    <property type="match status" value="2"/>
</dbReference>
<dbReference type="AlphaFoldDB" id="A0A940Y452"/>